<dbReference type="Proteomes" id="UP001279734">
    <property type="component" value="Unassembled WGS sequence"/>
</dbReference>
<evidence type="ECO:0000313" key="1">
    <source>
        <dbReference type="EMBL" id="GMH25736.1"/>
    </source>
</evidence>
<gene>
    <name evidence="1" type="ORF">Nepgr_027579</name>
</gene>
<evidence type="ECO:0000313" key="2">
    <source>
        <dbReference type="Proteomes" id="UP001279734"/>
    </source>
</evidence>
<protein>
    <submittedName>
        <fullName evidence="1">Uncharacterized protein</fullName>
    </submittedName>
</protein>
<keyword evidence="2" id="KW-1185">Reference proteome</keyword>
<reference evidence="1" key="1">
    <citation type="submission" date="2023-05" db="EMBL/GenBank/DDBJ databases">
        <title>Nepenthes gracilis genome sequencing.</title>
        <authorList>
            <person name="Fukushima K."/>
        </authorList>
    </citation>
    <scope>NUCLEOTIDE SEQUENCE</scope>
    <source>
        <strain evidence="1">SING2019-196</strain>
    </source>
</reference>
<comment type="caution">
    <text evidence="1">The sequence shown here is derived from an EMBL/GenBank/DDBJ whole genome shotgun (WGS) entry which is preliminary data.</text>
</comment>
<accession>A0AAD3TAR5</accession>
<proteinExistence type="predicted"/>
<dbReference type="AlphaFoldDB" id="A0AAD3TAR5"/>
<organism evidence="1 2">
    <name type="scientific">Nepenthes gracilis</name>
    <name type="common">Slender pitcher plant</name>
    <dbReference type="NCBI Taxonomy" id="150966"/>
    <lineage>
        <taxon>Eukaryota</taxon>
        <taxon>Viridiplantae</taxon>
        <taxon>Streptophyta</taxon>
        <taxon>Embryophyta</taxon>
        <taxon>Tracheophyta</taxon>
        <taxon>Spermatophyta</taxon>
        <taxon>Magnoliopsida</taxon>
        <taxon>eudicotyledons</taxon>
        <taxon>Gunneridae</taxon>
        <taxon>Pentapetalae</taxon>
        <taxon>Caryophyllales</taxon>
        <taxon>Nepenthaceae</taxon>
        <taxon>Nepenthes</taxon>
    </lineage>
</organism>
<name>A0AAD3TAR5_NEPGR</name>
<dbReference type="EMBL" id="BSYO01000030">
    <property type="protein sequence ID" value="GMH25736.1"/>
    <property type="molecule type" value="Genomic_DNA"/>
</dbReference>
<sequence>MEWKDLGCASEVVAVRTGLGNWGSTRSWRLLHEVSFDSDYSSPIHRGIKSRSIRIRGNGFAGHICLQDIHGRQVTGGTSTFELVNHVHAVTELAHEALHNMCVIFGRALENCKRSGELLLARREESSFFRGRKWCQGR</sequence>